<comment type="caution">
    <text evidence="4">The sequence shown here is derived from an EMBL/GenBank/DDBJ whole genome shotgun (WGS) entry which is preliminary data.</text>
</comment>
<protein>
    <recommendedName>
        <fullName evidence="3">AIG1-type G domain-containing protein</fullName>
    </recommendedName>
</protein>
<evidence type="ECO:0000256" key="2">
    <source>
        <dbReference type="ARBA" id="ARBA00023134"/>
    </source>
</evidence>
<dbReference type="AlphaFoldDB" id="D3BMG1"/>
<dbReference type="Pfam" id="PF04548">
    <property type="entry name" value="AIG1"/>
    <property type="match status" value="1"/>
</dbReference>
<evidence type="ECO:0000313" key="5">
    <source>
        <dbReference type="Proteomes" id="UP000001396"/>
    </source>
</evidence>
<dbReference type="RefSeq" id="XP_020429302.1">
    <property type="nucleotide sequence ID" value="XM_020583115.1"/>
</dbReference>
<sequence>MQSDIINTIVFIGPTGVGKSRLINYLAEKDVAKTANTLQSVTKGLQCYCVNPQDSTHGFLFVDTQGVCDTTMSNADVVSLISDALKNKVKKVNYFILMIKSGRMTDENRKAIEQLITEFDLVERKNHVYVLVTNCEILNGQALTRLENEVCADRTLKKLLKMEKSSTSSCHEVVNLSFTGLPDPKDVNVLMMDGVRKWMEVQRKPLMKYISKPISAIEPNLRCQTKHIDLFQILHCS</sequence>
<dbReference type="Proteomes" id="UP000001396">
    <property type="component" value="Unassembled WGS sequence"/>
</dbReference>
<evidence type="ECO:0000256" key="1">
    <source>
        <dbReference type="ARBA" id="ARBA00022741"/>
    </source>
</evidence>
<dbReference type="CDD" id="cd00882">
    <property type="entry name" value="Ras_like_GTPase"/>
    <property type="match status" value="1"/>
</dbReference>
<keyword evidence="2" id="KW-0342">GTP-binding</keyword>
<dbReference type="PANTHER" id="PTHR10903:SF184">
    <property type="entry name" value="GTP-BINDING PROTEIN A"/>
    <property type="match status" value="1"/>
</dbReference>
<evidence type="ECO:0000313" key="4">
    <source>
        <dbReference type="EMBL" id="EFA77173.1"/>
    </source>
</evidence>
<dbReference type="Gene3D" id="3.40.50.300">
    <property type="entry name" value="P-loop containing nucleotide triphosphate hydrolases"/>
    <property type="match status" value="1"/>
</dbReference>
<dbReference type="GO" id="GO:0005525">
    <property type="term" value="F:GTP binding"/>
    <property type="evidence" value="ECO:0007669"/>
    <property type="project" value="UniProtKB-KW"/>
</dbReference>
<evidence type="ECO:0000259" key="3">
    <source>
        <dbReference type="Pfam" id="PF04548"/>
    </source>
</evidence>
<name>D3BMG1_HETP5</name>
<accession>D3BMG1</accession>
<dbReference type="InParanoid" id="D3BMG1"/>
<reference evidence="4 5" key="1">
    <citation type="journal article" date="2011" name="Genome Res.">
        <title>Phylogeny-wide analysis of social amoeba genomes highlights ancient origins for complex intercellular communication.</title>
        <authorList>
            <person name="Heidel A.J."/>
            <person name="Lawal H.M."/>
            <person name="Felder M."/>
            <person name="Schilde C."/>
            <person name="Helps N.R."/>
            <person name="Tunggal B."/>
            <person name="Rivero F."/>
            <person name="John U."/>
            <person name="Schleicher M."/>
            <person name="Eichinger L."/>
            <person name="Platzer M."/>
            <person name="Noegel A.A."/>
            <person name="Schaap P."/>
            <person name="Gloeckner G."/>
        </authorList>
    </citation>
    <scope>NUCLEOTIDE SEQUENCE [LARGE SCALE GENOMIC DNA]</scope>
    <source>
        <strain evidence="5">ATCC 26659 / Pp 5 / PN500</strain>
    </source>
</reference>
<keyword evidence="1" id="KW-0547">Nucleotide-binding</keyword>
<organism evidence="4 5">
    <name type="scientific">Heterostelium pallidum (strain ATCC 26659 / Pp 5 / PN500)</name>
    <name type="common">Cellular slime mold</name>
    <name type="synonym">Polysphondylium pallidum</name>
    <dbReference type="NCBI Taxonomy" id="670386"/>
    <lineage>
        <taxon>Eukaryota</taxon>
        <taxon>Amoebozoa</taxon>
        <taxon>Evosea</taxon>
        <taxon>Eumycetozoa</taxon>
        <taxon>Dictyostelia</taxon>
        <taxon>Acytosteliales</taxon>
        <taxon>Acytosteliaceae</taxon>
        <taxon>Heterostelium</taxon>
    </lineage>
</organism>
<dbReference type="SUPFAM" id="SSF52540">
    <property type="entry name" value="P-loop containing nucleoside triphosphate hydrolases"/>
    <property type="match status" value="1"/>
</dbReference>
<proteinExistence type="predicted"/>
<gene>
    <name evidence="4" type="ORF">PPL_12381</name>
</gene>
<keyword evidence="5" id="KW-1185">Reference proteome</keyword>
<feature type="domain" description="AIG1-type G" evidence="3">
    <location>
        <begin position="8"/>
        <end position="162"/>
    </location>
</feature>
<dbReference type="InterPro" id="IPR045058">
    <property type="entry name" value="GIMA/IAN/Toc"/>
</dbReference>
<dbReference type="GeneID" id="31367848"/>
<dbReference type="EMBL" id="ADBJ01000043">
    <property type="protein sequence ID" value="EFA77173.1"/>
    <property type="molecule type" value="Genomic_DNA"/>
</dbReference>
<dbReference type="InterPro" id="IPR006703">
    <property type="entry name" value="G_AIG1"/>
</dbReference>
<dbReference type="InterPro" id="IPR027417">
    <property type="entry name" value="P-loop_NTPase"/>
</dbReference>
<dbReference type="PANTHER" id="PTHR10903">
    <property type="entry name" value="GTPASE, IMAP FAMILY MEMBER-RELATED"/>
    <property type="match status" value="1"/>
</dbReference>